<dbReference type="HOGENOM" id="CLU_798707_0_0_0"/>
<dbReference type="AlphaFoldDB" id="B9L152"/>
<feature type="signal peptide" evidence="1">
    <location>
        <begin position="1"/>
        <end position="24"/>
    </location>
</feature>
<feature type="domain" description="SCP" evidence="2">
    <location>
        <begin position="206"/>
        <end position="324"/>
    </location>
</feature>
<evidence type="ECO:0000259" key="2">
    <source>
        <dbReference type="Pfam" id="PF00188"/>
    </source>
</evidence>
<dbReference type="PANTHER" id="PTHR31157">
    <property type="entry name" value="SCP DOMAIN-CONTAINING PROTEIN"/>
    <property type="match status" value="1"/>
</dbReference>
<dbReference type="eggNOG" id="COG5479">
    <property type="taxonomic scope" value="Bacteria"/>
</dbReference>
<dbReference type="SUPFAM" id="SSF55797">
    <property type="entry name" value="PR-1-like"/>
    <property type="match status" value="1"/>
</dbReference>
<keyword evidence="4" id="KW-1185">Reference proteome</keyword>
<dbReference type="EMBL" id="CP001275">
    <property type="protein sequence ID" value="ACM05693.1"/>
    <property type="molecule type" value="Genomic_DNA"/>
</dbReference>
<sequence>MKRSAYVLLALLAFMLSPVGSTLAAASTPTGYDVAPEFQNFYQRYGGLPTFGYPISPAFRENGYLVQYFERQRFEYHPEYAGTEYEVLLGLLGREMAEREGRDLRPVQPIPGRLYFPETGHTIASEFLSYWQSRGGLRLFGYPITEPFWENGLLIQYFERARFEFRPDLAGTDWAILLGRLGAELWASKSRDAFYQRSTPASDLADHINRTRQQSGLAPLVLDPVLTRIAQERSDDMARRGYFSHTTPEGRTVFDLLDAYRVNWRFAGETLQRNNYPADRTVAEAARSLFASASHRAILLDPRFTHFGVAEATSQDGMHYYTVVLIQR</sequence>
<dbReference type="InterPro" id="IPR014044">
    <property type="entry name" value="CAP_dom"/>
</dbReference>
<dbReference type="OrthoDB" id="143641at2"/>
<dbReference type="STRING" id="309801.trd_1763"/>
<evidence type="ECO:0000256" key="1">
    <source>
        <dbReference type="SAM" id="SignalP"/>
    </source>
</evidence>
<dbReference type="CDD" id="cd05379">
    <property type="entry name" value="CAP_bacterial"/>
    <property type="match status" value="1"/>
</dbReference>
<dbReference type="Pfam" id="PF00188">
    <property type="entry name" value="CAP"/>
    <property type="match status" value="1"/>
</dbReference>
<dbReference type="PANTHER" id="PTHR31157:SF1">
    <property type="entry name" value="SCP DOMAIN-CONTAINING PROTEIN"/>
    <property type="match status" value="1"/>
</dbReference>
<keyword evidence="1" id="KW-0732">Signal</keyword>
<dbReference type="RefSeq" id="WP_015922705.1">
    <property type="nucleotide sequence ID" value="NC_011959.1"/>
</dbReference>
<evidence type="ECO:0000313" key="3">
    <source>
        <dbReference type="EMBL" id="ACM05693.1"/>
    </source>
</evidence>
<name>B9L152_THERP</name>
<proteinExistence type="predicted"/>
<feature type="chain" id="PRO_5002888236" evidence="1">
    <location>
        <begin position="25"/>
        <end position="328"/>
    </location>
</feature>
<dbReference type="Proteomes" id="UP000000447">
    <property type="component" value="Chromosome"/>
</dbReference>
<accession>B9L152</accession>
<evidence type="ECO:0000313" key="4">
    <source>
        <dbReference type="Proteomes" id="UP000000447"/>
    </source>
</evidence>
<dbReference type="Gene3D" id="3.40.33.10">
    <property type="entry name" value="CAP"/>
    <property type="match status" value="1"/>
</dbReference>
<dbReference type="eggNOG" id="COG2340">
    <property type="taxonomic scope" value="Bacteria"/>
</dbReference>
<dbReference type="KEGG" id="tro:trd_1763"/>
<dbReference type="InterPro" id="IPR035940">
    <property type="entry name" value="CAP_sf"/>
</dbReference>
<gene>
    <name evidence="3" type="ordered locus">trd_1763</name>
</gene>
<organism evidence="3 4">
    <name type="scientific">Thermomicrobium roseum (strain ATCC 27502 / DSM 5159 / P-2)</name>
    <dbReference type="NCBI Taxonomy" id="309801"/>
    <lineage>
        <taxon>Bacteria</taxon>
        <taxon>Pseudomonadati</taxon>
        <taxon>Thermomicrobiota</taxon>
        <taxon>Thermomicrobia</taxon>
        <taxon>Thermomicrobiales</taxon>
        <taxon>Thermomicrobiaceae</taxon>
        <taxon>Thermomicrobium</taxon>
    </lineage>
</organism>
<reference evidence="3 4" key="1">
    <citation type="journal article" date="2009" name="PLoS ONE">
        <title>Complete genome sequence of the aerobic CO-oxidizing thermophile Thermomicrobium roseum.</title>
        <authorList>
            <person name="Wu D."/>
            <person name="Raymond J."/>
            <person name="Wu M."/>
            <person name="Chatterji S."/>
            <person name="Ren Q."/>
            <person name="Graham J.E."/>
            <person name="Bryant D.A."/>
            <person name="Robb F."/>
            <person name="Colman A."/>
            <person name="Tallon L.J."/>
            <person name="Badger J.H."/>
            <person name="Madupu R."/>
            <person name="Ward N.L."/>
            <person name="Eisen J.A."/>
        </authorList>
    </citation>
    <scope>NUCLEOTIDE SEQUENCE [LARGE SCALE GENOMIC DNA]</scope>
    <source>
        <strain evidence="4">ATCC 27502 / DSM 5159 / P-2</strain>
    </source>
</reference>
<protein>
    <submittedName>
        <fullName evidence="3">Hypothetical conserved protein</fullName>
    </submittedName>
</protein>